<dbReference type="InterPro" id="IPR002885">
    <property type="entry name" value="PPR_rpt"/>
</dbReference>
<dbReference type="InterPro" id="IPR011990">
    <property type="entry name" value="TPR-like_helical_dom_sf"/>
</dbReference>
<evidence type="ECO:0000256" key="1">
    <source>
        <dbReference type="ARBA" id="ARBA00022737"/>
    </source>
</evidence>
<keyword evidence="5" id="KW-1133">Transmembrane helix</keyword>
<organism evidence="6">
    <name type="scientific">Oryza brachyantha</name>
    <name type="common">malo sina</name>
    <dbReference type="NCBI Taxonomy" id="4533"/>
    <lineage>
        <taxon>Eukaryota</taxon>
        <taxon>Viridiplantae</taxon>
        <taxon>Streptophyta</taxon>
        <taxon>Embryophyta</taxon>
        <taxon>Tracheophyta</taxon>
        <taxon>Spermatophyta</taxon>
        <taxon>Magnoliopsida</taxon>
        <taxon>Liliopsida</taxon>
        <taxon>Poales</taxon>
        <taxon>Poaceae</taxon>
        <taxon>BOP clade</taxon>
        <taxon>Oryzoideae</taxon>
        <taxon>Oryzeae</taxon>
        <taxon>Oryzinae</taxon>
        <taxon>Oryza</taxon>
    </lineage>
</organism>
<dbReference type="Proteomes" id="UP000006038">
    <property type="component" value="Chromosome 3"/>
</dbReference>
<dbReference type="InterPro" id="IPR046960">
    <property type="entry name" value="PPR_At4g14850-like_plant"/>
</dbReference>
<dbReference type="AlphaFoldDB" id="J3LQB1"/>
<dbReference type="Pfam" id="PF01535">
    <property type="entry name" value="PPR"/>
    <property type="match status" value="1"/>
</dbReference>
<feature type="compositionally biased region" description="Polar residues" evidence="4">
    <location>
        <begin position="435"/>
        <end position="444"/>
    </location>
</feature>
<protein>
    <recommendedName>
        <fullName evidence="8">Pentacotripeptide-repeat region of PRORP domain-containing protein</fullName>
    </recommendedName>
</protein>
<evidence type="ECO:0000256" key="5">
    <source>
        <dbReference type="SAM" id="Phobius"/>
    </source>
</evidence>
<evidence type="ECO:0008006" key="8">
    <source>
        <dbReference type="Google" id="ProtNLM"/>
    </source>
</evidence>
<keyword evidence="1" id="KW-0677">Repeat</keyword>
<dbReference type="eggNOG" id="KOG4197">
    <property type="taxonomic scope" value="Eukaryota"/>
</dbReference>
<evidence type="ECO:0000313" key="6">
    <source>
        <dbReference type="EnsemblPlants" id="OB03G32370.1"/>
    </source>
</evidence>
<feature type="region of interest" description="Disordered" evidence="4">
    <location>
        <begin position="397"/>
        <end position="444"/>
    </location>
</feature>
<dbReference type="Pfam" id="PF13041">
    <property type="entry name" value="PPR_2"/>
    <property type="match status" value="1"/>
</dbReference>
<dbReference type="Gene3D" id="1.25.40.10">
    <property type="entry name" value="Tetratricopeptide repeat domain"/>
    <property type="match status" value="2"/>
</dbReference>
<dbReference type="Gramene" id="OB03G32370.1">
    <property type="protein sequence ID" value="OB03G32370.1"/>
    <property type="gene ID" value="OB03G32370"/>
</dbReference>
<evidence type="ECO:0000256" key="4">
    <source>
        <dbReference type="SAM" id="MobiDB-lite"/>
    </source>
</evidence>
<accession>J3LQB1</accession>
<evidence type="ECO:0000256" key="2">
    <source>
        <dbReference type="ARBA" id="ARBA00022946"/>
    </source>
</evidence>
<dbReference type="PROSITE" id="PS51375">
    <property type="entry name" value="PPR"/>
    <property type="match status" value="1"/>
</dbReference>
<dbReference type="GO" id="GO:0003723">
    <property type="term" value="F:RNA binding"/>
    <property type="evidence" value="ECO:0007669"/>
    <property type="project" value="InterPro"/>
</dbReference>
<keyword evidence="2" id="KW-0809">Transit peptide</keyword>
<evidence type="ECO:0000256" key="3">
    <source>
        <dbReference type="PROSITE-ProRule" id="PRU00708"/>
    </source>
</evidence>
<dbReference type="NCBIfam" id="TIGR00756">
    <property type="entry name" value="PPR"/>
    <property type="match status" value="1"/>
</dbReference>
<sequence>MAGTSTVSPGLSFSVVSLLFKSKRKPEKLYVLHSAKTFRVEYLAKLLFIIFYLQPVVSLSVFTGLQTEGFSKMFSYPALLRLKWSSRIFKITEIKCSTKFQTKIALKISLLPCVGHGCVLTLGSLPSRGRARGEETAAWRAAGSELPGRRLSFGDRPPPRPLVAQPSLPAAADVGAGGATVLAGSALPAVVLRPLAEDAVVLFFAMADDRGVSIDAVAAATAFFACAQIRDLALGREAHHRFADRKVAMDVVAWNALVDMRMPVEMNVVSWNTMISASARAGELDEALALFQEMQAASMRPDDATFVAVLGACAQLGALDTGIEPYGCVVDMLARSGRLDEAVELVAAMPMQPDTLIWGSLLAACRAHGDVGAGDATAHGRRRRGRWRLRAHVERVRVQGPARRGRASEEANEKKRHRQGPRLQPHRDRRRRSRIQSNPSKFHR</sequence>
<dbReference type="GO" id="GO:0009451">
    <property type="term" value="P:RNA modification"/>
    <property type="evidence" value="ECO:0007669"/>
    <property type="project" value="InterPro"/>
</dbReference>
<reference evidence="6" key="1">
    <citation type="journal article" date="2013" name="Nat. Commun.">
        <title>Whole-genome sequencing of Oryza brachyantha reveals mechanisms underlying Oryza genome evolution.</title>
        <authorList>
            <person name="Chen J."/>
            <person name="Huang Q."/>
            <person name="Gao D."/>
            <person name="Wang J."/>
            <person name="Lang Y."/>
            <person name="Liu T."/>
            <person name="Li B."/>
            <person name="Bai Z."/>
            <person name="Luis Goicoechea J."/>
            <person name="Liang C."/>
            <person name="Chen C."/>
            <person name="Zhang W."/>
            <person name="Sun S."/>
            <person name="Liao Y."/>
            <person name="Zhang X."/>
            <person name="Yang L."/>
            <person name="Song C."/>
            <person name="Wang M."/>
            <person name="Shi J."/>
            <person name="Liu G."/>
            <person name="Liu J."/>
            <person name="Zhou H."/>
            <person name="Zhou W."/>
            <person name="Yu Q."/>
            <person name="An N."/>
            <person name="Chen Y."/>
            <person name="Cai Q."/>
            <person name="Wang B."/>
            <person name="Liu B."/>
            <person name="Min J."/>
            <person name="Huang Y."/>
            <person name="Wu H."/>
            <person name="Li Z."/>
            <person name="Zhang Y."/>
            <person name="Yin Y."/>
            <person name="Song W."/>
            <person name="Jiang J."/>
            <person name="Jackson S.A."/>
            <person name="Wing R.A."/>
            <person name="Wang J."/>
            <person name="Chen M."/>
        </authorList>
    </citation>
    <scope>NUCLEOTIDE SEQUENCE [LARGE SCALE GENOMIC DNA]</scope>
    <source>
        <strain evidence="6">cv. IRGC 101232</strain>
    </source>
</reference>
<evidence type="ECO:0000313" key="7">
    <source>
        <dbReference type="Proteomes" id="UP000006038"/>
    </source>
</evidence>
<proteinExistence type="predicted"/>
<reference evidence="6" key="2">
    <citation type="submission" date="2013-04" db="UniProtKB">
        <authorList>
            <consortium name="EnsemblPlants"/>
        </authorList>
    </citation>
    <scope>IDENTIFICATION</scope>
</reference>
<feature type="repeat" description="PPR" evidence="3">
    <location>
        <begin position="267"/>
        <end position="301"/>
    </location>
</feature>
<feature type="transmembrane region" description="Helical" evidence="5">
    <location>
        <begin position="42"/>
        <end position="65"/>
    </location>
</feature>
<name>J3LQB1_ORYBR</name>
<dbReference type="HOGENOM" id="CLU_617338_0_0_1"/>
<dbReference type="EnsemblPlants" id="OB03G32370.1">
    <property type="protein sequence ID" value="OB03G32370.1"/>
    <property type="gene ID" value="OB03G32370"/>
</dbReference>
<keyword evidence="7" id="KW-1185">Reference proteome</keyword>
<keyword evidence="5" id="KW-0812">Transmembrane</keyword>
<dbReference type="PANTHER" id="PTHR47926">
    <property type="entry name" value="PENTATRICOPEPTIDE REPEAT-CONTAINING PROTEIN"/>
    <property type="match status" value="1"/>
</dbReference>
<keyword evidence="5" id="KW-0472">Membrane</keyword>